<sequence>MQSSVFGLSSLREKEKQPTGPTEKSLALQAYLNSKYTSGDDAAKGKKKKKKRKAEQQGVGVQIIDNDNTGFAQHTGPTVQRRASKSAAAATVDDDSASEEDAPVVANPGEAERLKRLLQKEREGQARQAAVGLSPPRRRQADSADDLSPPRRPGGESAADLSPPRRRGAESAREISPPRRRHNSPPRENRDGRRADLPPRAPKGEEDGKRKRVMADGMAAGLVAGKDIRAEVDKKRAAERAHFQSLGAEATGRNAQTVYRDAQGKIVGSAEELKKLKEAEEAAKKPQAETPEWGGGLKQMRDRAVRQEEMQREAAKPFARTKDDADLDSALRERERFGDPMAHLVRRRQAQAPAPAIVPEHMAKQMRKSGFMVPQEVPAHSWLKRNMGPPPNRYGIKPGRHWDGVDRSNGFESDAFRQRNEQAALAHEARMWAQSDM</sequence>
<name>A0AAW1P7Z8_9CHLO</name>
<dbReference type="InterPro" id="IPR051112">
    <property type="entry name" value="CWC26_splicing_factor"/>
</dbReference>
<feature type="compositionally biased region" description="Polar residues" evidence="2">
    <location>
        <begin position="65"/>
        <end position="78"/>
    </location>
</feature>
<dbReference type="PANTHER" id="PTHR31809">
    <property type="entry name" value="BUD13 HOMOLOG"/>
    <property type="match status" value="1"/>
</dbReference>
<reference evidence="3 4" key="1">
    <citation type="journal article" date="2024" name="Nat. Commun.">
        <title>Phylogenomics reveals the evolutionary origins of lichenization in chlorophyte algae.</title>
        <authorList>
            <person name="Puginier C."/>
            <person name="Libourel C."/>
            <person name="Otte J."/>
            <person name="Skaloud P."/>
            <person name="Haon M."/>
            <person name="Grisel S."/>
            <person name="Petersen M."/>
            <person name="Berrin J.G."/>
            <person name="Delaux P.M."/>
            <person name="Dal Grande F."/>
            <person name="Keller J."/>
        </authorList>
    </citation>
    <scope>NUCLEOTIDE SEQUENCE [LARGE SCALE GENOMIC DNA]</scope>
    <source>
        <strain evidence="3 4">SAG 2036</strain>
    </source>
</reference>
<evidence type="ECO:0000256" key="1">
    <source>
        <dbReference type="ARBA" id="ARBA00011069"/>
    </source>
</evidence>
<dbReference type="GO" id="GO:0005684">
    <property type="term" value="C:U2-type spliceosomal complex"/>
    <property type="evidence" value="ECO:0007669"/>
    <property type="project" value="TreeGrafter"/>
</dbReference>
<comment type="similarity">
    <text evidence="1">Belongs to the CWC26 family.</text>
</comment>
<evidence type="ECO:0000313" key="4">
    <source>
        <dbReference type="Proteomes" id="UP001465755"/>
    </source>
</evidence>
<comment type="caution">
    <text evidence="3">The sequence shown here is derived from an EMBL/GenBank/DDBJ whole genome shotgun (WGS) entry which is preliminary data.</text>
</comment>
<dbReference type="GO" id="GO:0003723">
    <property type="term" value="F:RNA binding"/>
    <property type="evidence" value="ECO:0007669"/>
    <property type="project" value="TreeGrafter"/>
</dbReference>
<feature type="compositionally biased region" description="Basic and acidic residues" evidence="2">
    <location>
        <begin position="110"/>
        <end position="125"/>
    </location>
</feature>
<feature type="compositionally biased region" description="Acidic residues" evidence="2">
    <location>
        <begin position="92"/>
        <end position="102"/>
    </location>
</feature>
<dbReference type="AlphaFoldDB" id="A0AAW1P7Z8"/>
<dbReference type="InterPro" id="IPR018609">
    <property type="entry name" value="Bud13"/>
</dbReference>
<feature type="compositionally biased region" description="Basic and acidic residues" evidence="2">
    <location>
        <begin position="299"/>
        <end position="329"/>
    </location>
</feature>
<feature type="compositionally biased region" description="Basic and acidic residues" evidence="2">
    <location>
        <begin position="278"/>
        <end position="287"/>
    </location>
</feature>
<gene>
    <name evidence="3" type="ORF">WJX73_006982</name>
</gene>
<dbReference type="Pfam" id="PF09736">
    <property type="entry name" value="Bud13"/>
    <property type="match status" value="1"/>
</dbReference>
<evidence type="ECO:0000313" key="3">
    <source>
        <dbReference type="EMBL" id="KAK9805845.1"/>
    </source>
</evidence>
<protein>
    <submittedName>
        <fullName evidence="3">Uncharacterized protein</fullName>
    </submittedName>
</protein>
<dbReference type="EMBL" id="JALJOQ010000041">
    <property type="protein sequence ID" value="KAK9805845.1"/>
    <property type="molecule type" value="Genomic_DNA"/>
</dbReference>
<proteinExistence type="inferred from homology"/>
<keyword evidence="4" id="KW-1185">Reference proteome</keyword>
<feature type="region of interest" description="Disordered" evidence="2">
    <location>
        <begin position="1"/>
        <end position="214"/>
    </location>
</feature>
<evidence type="ECO:0000256" key="2">
    <source>
        <dbReference type="SAM" id="MobiDB-lite"/>
    </source>
</evidence>
<feature type="region of interest" description="Disordered" evidence="2">
    <location>
        <begin position="382"/>
        <end position="408"/>
    </location>
</feature>
<dbReference type="PANTHER" id="PTHR31809:SF0">
    <property type="entry name" value="BUD13 HOMOLOG"/>
    <property type="match status" value="1"/>
</dbReference>
<feature type="compositionally biased region" description="Basic and acidic residues" evidence="2">
    <location>
        <begin position="185"/>
        <end position="209"/>
    </location>
</feature>
<organism evidence="3 4">
    <name type="scientific">Symbiochloris irregularis</name>
    <dbReference type="NCBI Taxonomy" id="706552"/>
    <lineage>
        <taxon>Eukaryota</taxon>
        <taxon>Viridiplantae</taxon>
        <taxon>Chlorophyta</taxon>
        <taxon>core chlorophytes</taxon>
        <taxon>Trebouxiophyceae</taxon>
        <taxon>Trebouxiales</taxon>
        <taxon>Trebouxiaceae</taxon>
        <taxon>Symbiochloris</taxon>
    </lineage>
</organism>
<dbReference type="Proteomes" id="UP001465755">
    <property type="component" value="Unassembled WGS sequence"/>
</dbReference>
<dbReference type="GO" id="GO:0000398">
    <property type="term" value="P:mRNA splicing, via spliceosome"/>
    <property type="evidence" value="ECO:0007669"/>
    <property type="project" value="TreeGrafter"/>
</dbReference>
<feature type="region of interest" description="Disordered" evidence="2">
    <location>
        <begin position="278"/>
        <end position="329"/>
    </location>
</feature>
<accession>A0AAW1P7Z8</accession>
<feature type="compositionally biased region" description="Basic and acidic residues" evidence="2">
    <location>
        <begin position="167"/>
        <end position="177"/>
    </location>
</feature>
<dbReference type="GO" id="GO:0070274">
    <property type="term" value="C:RES complex"/>
    <property type="evidence" value="ECO:0007669"/>
    <property type="project" value="TreeGrafter"/>
</dbReference>